<evidence type="ECO:0000256" key="1">
    <source>
        <dbReference type="ARBA" id="ARBA00009437"/>
    </source>
</evidence>
<dbReference type="PANTHER" id="PTHR30537:SF5">
    <property type="entry name" value="HTH-TYPE TRANSCRIPTIONAL ACTIVATOR TTDR-RELATED"/>
    <property type="match status" value="1"/>
</dbReference>
<dbReference type="InterPro" id="IPR036388">
    <property type="entry name" value="WH-like_DNA-bd_sf"/>
</dbReference>
<comment type="similarity">
    <text evidence="1">Belongs to the LysR transcriptional regulatory family.</text>
</comment>
<keyword evidence="3" id="KW-0238">DNA-binding</keyword>
<proteinExistence type="inferred from homology"/>
<dbReference type="Pfam" id="PF03466">
    <property type="entry name" value="LysR_substrate"/>
    <property type="match status" value="1"/>
</dbReference>
<accession>A0ABR5CST2</accession>
<keyword evidence="4" id="KW-0804">Transcription</keyword>
<name>A0ABR5CST2_9HYPH</name>
<dbReference type="RefSeq" id="WP_045020035.1">
    <property type="nucleotide sequence ID" value="NZ_JWJH01000008.1"/>
</dbReference>
<dbReference type="Gene3D" id="3.40.190.290">
    <property type="match status" value="1"/>
</dbReference>
<dbReference type="EMBL" id="JWJH01000008">
    <property type="protein sequence ID" value="KJF67865.1"/>
    <property type="molecule type" value="Genomic_DNA"/>
</dbReference>
<evidence type="ECO:0000256" key="2">
    <source>
        <dbReference type="ARBA" id="ARBA00023015"/>
    </source>
</evidence>
<dbReference type="SUPFAM" id="SSF53850">
    <property type="entry name" value="Periplasmic binding protein-like II"/>
    <property type="match status" value="1"/>
</dbReference>
<comment type="caution">
    <text evidence="6">The sequence shown here is derived from an EMBL/GenBank/DDBJ whole genome shotgun (WGS) entry which is preliminary data.</text>
</comment>
<gene>
    <name evidence="6" type="ORF">RS75_10360</name>
</gene>
<organism evidence="6 7">
    <name type="scientific">Rhizobium nepotum 39/7</name>
    <dbReference type="NCBI Taxonomy" id="1368418"/>
    <lineage>
        <taxon>Bacteria</taxon>
        <taxon>Pseudomonadati</taxon>
        <taxon>Pseudomonadota</taxon>
        <taxon>Alphaproteobacteria</taxon>
        <taxon>Hyphomicrobiales</taxon>
        <taxon>Rhizobiaceae</taxon>
        <taxon>Rhizobium/Agrobacterium group</taxon>
        <taxon>Rhizobium</taxon>
    </lineage>
</organism>
<protein>
    <submittedName>
        <fullName evidence="6">LysR family transcriptional regulator</fullName>
    </submittedName>
</protein>
<feature type="domain" description="HTH lysR-type" evidence="5">
    <location>
        <begin position="4"/>
        <end position="61"/>
    </location>
</feature>
<dbReference type="InterPro" id="IPR058163">
    <property type="entry name" value="LysR-type_TF_proteobact-type"/>
</dbReference>
<dbReference type="CDD" id="cd08422">
    <property type="entry name" value="PBP2_CrgA_like"/>
    <property type="match status" value="1"/>
</dbReference>
<evidence type="ECO:0000256" key="4">
    <source>
        <dbReference type="ARBA" id="ARBA00023163"/>
    </source>
</evidence>
<dbReference type="SUPFAM" id="SSF46785">
    <property type="entry name" value="Winged helix' DNA-binding domain"/>
    <property type="match status" value="1"/>
</dbReference>
<dbReference type="InterPro" id="IPR005119">
    <property type="entry name" value="LysR_subst-bd"/>
</dbReference>
<evidence type="ECO:0000256" key="3">
    <source>
        <dbReference type="ARBA" id="ARBA00023125"/>
    </source>
</evidence>
<dbReference type="Proteomes" id="UP000052068">
    <property type="component" value="Unassembled WGS sequence"/>
</dbReference>
<evidence type="ECO:0000313" key="7">
    <source>
        <dbReference type="Proteomes" id="UP000052068"/>
    </source>
</evidence>
<sequence>MAGTNINDIAVFMAVADAGSFSAGARVSGLTRSAAGKAVSRLEDRLGVRLLNRTTRALSLTDEGRSFHAHGQRIIDAVDQAEASVSSPAGVPRGILRLSAPHAFGQRVIMPFIERFLAQWPETQIEASFTDRLVDVVGEGFDLVIRFGSASVDSRLVSRVLARDRYLLVASAHYVDRYGKPSNLDELAKHPCLAFSSRGHRQQWRFTDAEGRWFSAPVRSRLRLDSGEALHNAIGRNLGIGLMPSFLVAEDIHSGRFVHILPEVPTETVEISVLYPDRRLLDPRVRQFIDLLASGLRL</sequence>
<dbReference type="Pfam" id="PF00126">
    <property type="entry name" value="HTH_1"/>
    <property type="match status" value="1"/>
</dbReference>
<reference evidence="6 7" key="1">
    <citation type="submission" date="2015-03" db="EMBL/GenBank/DDBJ databases">
        <title>Draft Genome Sequences of Agrobacterium nepotum Strain 39/7T (= CFBP 7436T = LMG 26435T) and Agrobacterium sp. Strain KFB 330 (= CFBP 8308 = LMG 28674).</title>
        <authorList>
            <person name="Kuzmanovic N."/>
            <person name="Pulawska J."/>
            <person name="Obradovic A."/>
        </authorList>
    </citation>
    <scope>NUCLEOTIDE SEQUENCE [LARGE SCALE GENOMIC DNA]</scope>
    <source>
        <strain evidence="6 7">39/7</strain>
    </source>
</reference>
<keyword evidence="2" id="KW-0805">Transcription regulation</keyword>
<dbReference type="InterPro" id="IPR036390">
    <property type="entry name" value="WH_DNA-bd_sf"/>
</dbReference>
<dbReference type="Gene3D" id="1.10.10.10">
    <property type="entry name" value="Winged helix-like DNA-binding domain superfamily/Winged helix DNA-binding domain"/>
    <property type="match status" value="1"/>
</dbReference>
<evidence type="ECO:0000259" key="5">
    <source>
        <dbReference type="PROSITE" id="PS50931"/>
    </source>
</evidence>
<dbReference type="PROSITE" id="PS50931">
    <property type="entry name" value="HTH_LYSR"/>
    <property type="match status" value="1"/>
</dbReference>
<keyword evidence="7" id="KW-1185">Reference proteome</keyword>
<dbReference type="PANTHER" id="PTHR30537">
    <property type="entry name" value="HTH-TYPE TRANSCRIPTIONAL REGULATOR"/>
    <property type="match status" value="1"/>
</dbReference>
<evidence type="ECO:0000313" key="6">
    <source>
        <dbReference type="EMBL" id="KJF67865.1"/>
    </source>
</evidence>
<dbReference type="InterPro" id="IPR000847">
    <property type="entry name" value="LysR_HTH_N"/>
</dbReference>